<comment type="caution">
    <text evidence="1">The sequence shown here is derived from an EMBL/GenBank/DDBJ whole genome shotgun (WGS) entry which is preliminary data.</text>
</comment>
<protein>
    <submittedName>
        <fullName evidence="1">Uncharacterized protein</fullName>
    </submittedName>
</protein>
<gene>
    <name evidence="1" type="ORF">CASFOL_037978</name>
</gene>
<name>A0ABD3BLM9_9LAMI</name>
<organism evidence="1 2">
    <name type="scientific">Castilleja foliolosa</name>
    <dbReference type="NCBI Taxonomy" id="1961234"/>
    <lineage>
        <taxon>Eukaryota</taxon>
        <taxon>Viridiplantae</taxon>
        <taxon>Streptophyta</taxon>
        <taxon>Embryophyta</taxon>
        <taxon>Tracheophyta</taxon>
        <taxon>Spermatophyta</taxon>
        <taxon>Magnoliopsida</taxon>
        <taxon>eudicotyledons</taxon>
        <taxon>Gunneridae</taxon>
        <taxon>Pentapetalae</taxon>
        <taxon>asterids</taxon>
        <taxon>lamiids</taxon>
        <taxon>Lamiales</taxon>
        <taxon>Orobanchaceae</taxon>
        <taxon>Pedicularideae</taxon>
        <taxon>Castillejinae</taxon>
        <taxon>Castilleja</taxon>
    </lineage>
</organism>
<dbReference type="Proteomes" id="UP001632038">
    <property type="component" value="Unassembled WGS sequence"/>
</dbReference>
<accession>A0ABD3BLM9</accession>
<evidence type="ECO:0000313" key="1">
    <source>
        <dbReference type="EMBL" id="KAL3617657.1"/>
    </source>
</evidence>
<keyword evidence="2" id="KW-1185">Reference proteome</keyword>
<dbReference type="EMBL" id="JAVIJP010000081">
    <property type="protein sequence ID" value="KAL3617657.1"/>
    <property type="molecule type" value="Genomic_DNA"/>
</dbReference>
<dbReference type="AlphaFoldDB" id="A0ABD3BLM9"/>
<reference evidence="2" key="1">
    <citation type="journal article" date="2024" name="IScience">
        <title>Strigolactones Initiate the Formation of Haustorium-like Structures in Castilleja.</title>
        <authorList>
            <person name="Buerger M."/>
            <person name="Peterson D."/>
            <person name="Chory J."/>
        </authorList>
    </citation>
    <scope>NUCLEOTIDE SEQUENCE [LARGE SCALE GENOMIC DNA]</scope>
</reference>
<evidence type="ECO:0000313" key="2">
    <source>
        <dbReference type="Proteomes" id="UP001632038"/>
    </source>
</evidence>
<proteinExistence type="predicted"/>
<sequence>MKLVLVFSFVILFGWIRPSLLQLRLDRISFSSIIEYFNSRETMCINFTTNEAPCLELTEKSVTRPLIW</sequence>